<dbReference type="GeneID" id="116291400"/>
<keyword evidence="11" id="KW-1185">Reference proteome</keyword>
<evidence type="ECO:0000256" key="6">
    <source>
        <dbReference type="ARBA" id="ARBA00022679"/>
    </source>
</evidence>
<evidence type="ECO:0000256" key="5">
    <source>
        <dbReference type="ARBA" id="ARBA00022602"/>
    </source>
</evidence>
<sequence length="304" mass="33787">MLSLKKEDYDSTSFIKKMKSYIICLRPWSFTASFMSVLLGTAMAWKSRENFDLLRLMLTLLAVLATHAAGNLVNTLFDYKNGIDTTTSDDKTLVKKTLTPREVRILIYICYEVAIASYIVICLGYPSISPMKIFPTFLTGMAASFIYTGSIGLKYIALGDLVVFIAFGPVITLFTYAVQTGELSMQCVSMALPLAFHTEAILHGNNIRDLETDKNAGIVTMAILLGMKNARLVYTLLLILPYIMISFMAPFHSAFLLFPLLSLPLACRLNFDCYHGNLQEIPQKTAMVNLVFGILYVCGLALAK</sequence>
<evidence type="ECO:0000256" key="3">
    <source>
        <dbReference type="ARBA" id="ARBA00005985"/>
    </source>
</evidence>
<dbReference type="AlphaFoldDB" id="A0A6P8HP50"/>
<dbReference type="GO" id="GO:0004659">
    <property type="term" value="F:prenyltransferase activity"/>
    <property type="evidence" value="ECO:0007669"/>
    <property type="project" value="UniProtKB-KW"/>
</dbReference>
<dbReference type="CDD" id="cd13962">
    <property type="entry name" value="PT_UbiA_UBIAD1"/>
    <property type="match status" value="1"/>
</dbReference>
<dbReference type="RefSeq" id="XP_031554430.1">
    <property type="nucleotide sequence ID" value="XM_031698570.1"/>
</dbReference>
<evidence type="ECO:0000256" key="9">
    <source>
        <dbReference type="ARBA" id="ARBA00023136"/>
    </source>
</evidence>
<feature type="transmembrane region" description="Helical" evidence="10">
    <location>
        <begin position="105"/>
        <end position="126"/>
    </location>
</feature>
<accession>A0A6P8HP50</accession>
<keyword evidence="7 10" id="KW-0812">Transmembrane</keyword>
<feature type="transmembrane region" description="Helical" evidence="10">
    <location>
        <begin position="20"/>
        <end position="41"/>
    </location>
</feature>
<dbReference type="InterPro" id="IPR000537">
    <property type="entry name" value="UbiA_prenyltransferase"/>
</dbReference>
<keyword evidence="8 10" id="KW-1133">Transmembrane helix</keyword>
<evidence type="ECO:0000313" key="12">
    <source>
        <dbReference type="RefSeq" id="XP_031554430.1"/>
    </source>
</evidence>
<feature type="transmembrane region" description="Helical" evidence="10">
    <location>
        <begin position="53"/>
        <end position="73"/>
    </location>
</feature>
<dbReference type="Gene3D" id="1.10.357.140">
    <property type="entry name" value="UbiA prenyltransferase"/>
    <property type="match status" value="1"/>
</dbReference>
<dbReference type="Proteomes" id="UP000515163">
    <property type="component" value="Unplaced"/>
</dbReference>
<feature type="transmembrane region" description="Helical" evidence="10">
    <location>
        <begin position="155"/>
        <end position="176"/>
    </location>
</feature>
<comment type="similarity">
    <text evidence="3">Belongs to the UbiA prenyltransferase family.</text>
</comment>
<keyword evidence="9 10" id="KW-0472">Membrane</keyword>
<dbReference type="PANTHER" id="PTHR13929">
    <property type="entry name" value="1,4-DIHYDROXY-2-NAPHTHOATE OCTAPRENYLTRANSFERASE"/>
    <property type="match status" value="1"/>
</dbReference>
<evidence type="ECO:0000256" key="1">
    <source>
        <dbReference type="ARBA" id="ARBA00004141"/>
    </source>
</evidence>
<comment type="pathway">
    <text evidence="2">Quinol/quinone metabolism; menaquinone biosynthesis.</text>
</comment>
<keyword evidence="5" id="KW-0637">Prenyltransferase</keyword>
<keyword evidence="4" id="KW-0474">Menaquinone biosynthesis</keyword>
<dbReference type="KEGG" id="aten:116291400"/>
<organism evidence="11 12">
    <name type="scientific">Actinia tenebrosa</name>
    <name type="common">Australian red waratah sea anemone</name>
    <dbReference type="NCBI Taxonomy" id="6105"/>
    <lineage>
        <taxon>Eukaryota</taxon>
        <taxon>Metazoa</taxon>
        <taxon>Cnidaria</taxon>
        <taxon>Anthozoa</taxon>
        <taxon>Hexacorallia</taxon>
        <taxon>Actiniaria</taxon>
        <taxon>Actiniidae</taxon>
        <taxon>Actinia</taxon>
    </lineage>
</organism>
<feature type="transmembrane region" description="Helical" evidence="10">
    <location>
        <begin position="232"/>
        <end position="255"/>
    </location>
</feature>
<comment type="subcellular location">
    <subcellularLocation>
        <location evidence="1">Membrane</location>
        <topology evidence="1">Multi-pass membrane protein</topology>
    </subcellularLocation>
</comment>
<proteinExistence type="inferred from homology"/>
<dbReference type="PANTHER" id="PTHR13929:SF0">
    <property type="entry name" value="UBIA PRENYLTRANSFERASE DOMAIN-CONTAINING PROTEIN 1"/>
    <property type="match status" value="1"/>
</dbReference>
<gene>
    <name evidence="12" type="primary">LOC116291400</name>
</gene>
<protein>
    <submittedName>
        <fullName evidence="12">UbiA prenyltransferase domain-containing protein 1-like</fullName>
    </submittedName>
</protein>
<evidence type="ECO:0000256" key="8">
    <source>
        <dbReference type="ARBA" id="ARBA00022989"/>
    </source>
</evidence>
<name>A0A6P8HP50_ACTTE</name>
<feature type="transmembrane region" description="Helical" evidence="10">
    <location>
        <begin position="286"/>
        <end position="303"/>
    </location>
</feature>
<dbReference type="InterPro" id="IPR026046">
    <property type="entry name" value="UBIAD1"/>
</dbReference>
<dbReference type="GO" id="GO:0009234">
    <property type="term" value="P:menaquinone biosynthetic process"/>
    <property type="evidence" value="ECO:0007669"/>
    <property type="project" value="UniProtKB-UniPathway"/>
</dbReference>
<keyword evidence="6" id="KW-0808">Transferase</keyword>
<evidence type="ECO:0000256" key="10">
    <source>
        <dbReference type="SAM" id="Phobius"/>
    </source>
</evidence>
<dbReference type="Pfam" id="PF01040">
    <property type="entry name" value="UbiA"/>
    <property type="match status" value="1"/>
</dbReference>
<dbReference type="OrthoDB" id="203513at2759"/>
<dbReference type="GO" id="GO:0000139">
    <property type="term" value="C:Golgi membrane"/>
    <property type="evidence" value="ECO:0007669"/>
    <property type="project" value="TreeGrafter"/>
</dbReference>
<evidence type="ECO:0000256" key="2">
    <source>
        <dbReference type="ARBA" id="ARBA00004863"/>
    </source>
</evidence>
<dbReference type="PIRSF" id="PIRSF005355">
    <property type="entry name" value="UBIAD1"/>
    <property type="match status" value="1"/>
</dbReference>
<dbReference type="UniPathway" id="UPA00079"/>
<dbReference type="GO" id="GO:0005783">
    <property type="term" value="C:endoplasmic reticulum"/>
    <property type="evidence" value="ECO:0007669"/>
    <property type="project" value="TreeGrafter"/>
</dbReference>
<dbReference type="InParanoid" id="A0A6P8HP50"/>
<dbReference type="InterPro" id="IPR044878">
    <property type="entry name" value="UbiA_sf"/>
</dbReference>
<evidence type="ECO:0000313" key="11">
    <source>
        <dbReference type="Proteomes" id="UP000515163"/>
    </source>
</evidence>
<dbReference type="GO" id="GO:0042371">
    <property type="term" value="P:vitamin K biosynthetic process"/>
    <property type="evidence" value="ECO:0007669"/>
    <property type="project" value="TreeGrafter"/>
</dbReference>
<evidence type="ECO:0000256" key="4">
    <source>
        <dbReference type="ARBA" id="ARBA00022428"/>
    </source>
</evidence>
<reference evidence="12" key="1">
    <citation type="submission" date="2025-08" db="UniProtKB">
        <authorList>
            <consortium name="RefSeq"/>
        </authorList>
    </citation>
    <scope>IDENTIFICATION</scope>
    <source>
        <tissue evidence="12">Tentacle</tissue>
    </source>
</reference>
<evidence type="ECO:0000256" key="7">
    <source>
        <dbReference type="ARBA" id="ARBA00022692"/>
    </source>
</evidence>